<dbReference type="AlphaFoldDB" id="A0A3B1DFX2"/>
<keyword evidence="3" id="KW-1003">Cell membrane</keyword>
<dbReference type="GO" id="GO:0005886">
    <property type="term" value="C:plasma membrane"/>
    <property type="evidence" value="ECO:0007669"/>
    <property type="project" value="UniProtKB-SubCell"/>
</dbReference>
<evidence type="ECO:0000259" key="8">
    <source>
        <dbReference type="Pfam" id="PF00482"/>
    </source>
</evidence>
<sequence>MSGPREPTPRNHDPMPQFQYTALDSTGKRTAGVLSGVSEQSVLADLEGRALVPVHIAEKRERMSFRRRGLSARRLAEVYIQLADMLQAGVPMMRALRVLAGLKDPRISSIFREIAGAVADGEELGEAMSRRPDVFKPTHVAIIRAGEKGGFLEDAMARLGQFVEGQAELRSKLTGSLIYPLMLVSMGGVILIVIFAVLIPMVRPMFDRIEQLPALTEFVFAMSTVVAGYAPVAIVVLVALVVGFGIASRKPGVRRVLDRVVLRLPAVGPLIRAIAIARFSRMLGTMLRNGVPMLAALATSRAAAGNVILEEAIEEAGEAVGAGASLAPSLGKSGLFSADVIEMLTVGEEAGNIEKVLVRIADTVETRVDRLLTNLIRLVEPLMIAMIACVVFTIAVALIMPLTQLSDIQ</sequence>
<dbReference type="PANTHER" id="PTHR30012:SF0">
    <property type="entry name" value="TYPE II SECRETION SYSTEM PROTEIN F-RELATED"/>
    <property type="match status" value="1"/>
</dbReference>
<evidence type="ECO:0000256" key="4">
    <source>
        <dbReference type="ARBA" id="ARBA00022692"/>
    </source>
</evidence>
<dbReference type="Pfam" id="PF00482">
    <property type="entry name" value="T2SSF"/>
    <property type="match status" value="2"/>
</dbReference>
<protein>
    <recommendedName>
        <fullName evidence="8">Type II secretion system protein GspF domain-containing protein</fullName>
    </recommendedName>
</protein>
<feature type="domain" description="Type II secretion system protein GspF" evidence="8">
    <location>
        <begin position="279"/>
        <end position="401"/>
    </location>
</feature>
<keyword evidence="6 7" id="KW-0472">Membrane</keyword>
<comment type="subcellular location">
    <subcellularLocation>
        <location evidence="1">Cell membrane</location>
        <topology evidence="1">Multi-pass membrane protein</topology>
    </subcellularLocation>
</comment>
<feature type="transmembrane region" description="Helical" evidence="7">
    <location>
        <begin position="219"/>
        <end position="248"/>
    </location>
</feature>
<organism evidence="9">
    <name type="scientific">hydrothermal vent metagenome</name>
    <dbReference type="NCBI Taxonomy" id="652676"/>
    <lineage>
        <taxon>unclassified sequences</taxon>
        <taxon>metagenomes</taxon>
        <taxon>ecological metagenomes</taxon>
    </lineage>
</organism>
<dbReference type="InterPro" id="IPR018076">
    <property type="entry name" value="T2SS_GspF_dom"/>
</dbReference>
<evidence type="ECO:0000256" key="6">
    <source>
        <dbReference type="ARBA" id="ARBA00023136"/>
    </source>
</evidence>
<keyword evidence="5 7" id="KW-1133">Transmembrane helix</keyword>
<dbReference type="EMBL" id="UOGK01000117">
    <property type="protein sequence ID" value="VAX37751.1"/>
    <property type="molecule type" value="Genomic_DNA"/>
</dbReference>
<comment type="similarity">
    <text evidence="2">Belongs to the GSP F family.</text>
</comment>
<dbReference type="Gene3D" id="1.20.81.30">
    <property type="entry name" value="Type II secretion system (T2SS), domain F"/>
    <property type="match status" value="2"/>
</dbReference>
<proteinExistence type="inferred from homology"/>
<evidence type="ECO:0000256" key="3">
    <source>
        <dbReference type="ARBA" id="ARBA00022475"/>
    </source>
</evidence>
<evidence type="ECO:0000313" key="9">
    <source>
        <dbReference type="EMBL" id="VAX37751.1"/>
    </source>
</evidence>
<reference evidence="9" key="1">
    <citation type="submission" date="2018-06" db="EMBL/GenBank/DDBJ databases">
        <authorList>
            <person name="Zhirakovskaya E."/>
        </authorList>
    </citation>
    <scope>NUCLEOTIDE SEQUENCE</scope>
</reference>
<keyword evidence="4 7" id="KW-0812">Transmembrane</keyword>
<gene>
    <name evidence="9" type="ORF">MNBD_PLANCTO03-112</name>
</gene>
<dbReference type="PANTHER" id="PTHR30012">
    <property type="entry name" value="GENERAL SECRETION PATHWAY PROTEIN"/>
    <property type="match status" value="1"/>
</dbReference>
<accession>A0A3B1DFX2</accession>
<feature type="transmembrane region" description="Helical" evidence="7">
    <location>
        <begin position="382"/>
        <end position="403"/>
    </location>
</feature>
<dbReference type="InterPro" id="IPR042094">
    <property type="entry name" value="T2SS_GspF_sf"/>
</dbReference>
<evidence type="ECO:0000256" key="5">
    <source>
        <dbReference type="ARBA" id="ARBA00022989"/>
    </source>
</evidence>
<evidence type="ECO:0000256" key="1">
    <source>
        <dbReference type="ARBA" id="ARBA00004651"/>
    </source>
</evidence>
<name>A0A3B1DFX2_9ZZZZ</name>
<dbReference type="InterPro" id="IPR003004">
    <property type="entry name" value="GspF/PilC"/>
</dbReference>
<evidence type="ECO:0000256" key="7">
    <source>
        <dbReference type="SAM" id="Phobius"/>
    </source>
</evidence>
<evidence type="ECO:0000256" key="2">
    <source>
        <dbReference type="ARBA" id="ARBA00005745"/>
    </source>
</evidence>
<feature type="transmembrane region" description="Helical" evidence="7">
    <location>
        <begin position="177"/>
        <end position="199"/>
    </location>
</feature>
<feature type="domain" description="Type II secretion system protein GspF" evidence="8">
    <location>
        <begin position="81"/>
        <end position="200"/>
    </location>
</feature>
<dbReference type="PRINTS" id="PR00812">
    <property type="entry name" value="BCTERIALGSPF"/>
</dbReference>